<proteinExistence type="predicted"/>
<dbReference type="AlphaFoldDB" id="A0AAD9TZ28"/>
<name>A0AAD9TZ28_9ROSI</name>
<accession>A0AAD9TZ28</accession>
<sequence length="227" mass="24828">MGCFPNIQIIRPPKSSGRPIPIWPPYHVVVQVIVATVSFKPPSSIPLHLVPASVSNPVAVAFEPSSSIPIVAIPATVSIGIVAVGFEPSSSIPIVAIPATVSIPTAIVVDPTPSHSSHRRHSSHRLHSSHRRFREPSITPDKIVGGFYALNFTSGPAAGKFCWDRQPDYSAFRESSFGHGILEVKNETHALWTCHRNQDLYDVHGDIIYIVRQPDRCPIEPLKVSLY</sequence>
<feature type="domain" description="Purple acid phosphatase C-terminal" evidence="3">
    <location>
        <begin position="161"/>
        <end position="199"/>
    </location>
</feature>
<dbReference type="EMBL" id="JANJYI010000006">
    <property type="protein sequence ID" value="KAK2644608.1"/>
    <property type="molecule type" value="Genomic_DNA"/>
</dbReference>
<evidence type="ECO:0000313" key="5">
    <source>
        <dbReference type="Proteomes" id="UP001280121"/>
    </source>
</evidence>
<dbReference type="Proteomes" id="UP001280121">
    <property type="component" value="Unassembled WGS sequence"/>
</dbReference>
<keyword evidence="5" id="KW-1185">Reference proteome</keyword>
<dbReference type="InterPro" id="IPR029052">
    <property type="entry name" value="Metallo-depent_PP-like"/>
</dbReference>
<feature type="region of interest" description="Disordered" evidence="2">
    <location>
        <begin position="111"/>
        <end position="132"/>
    </location>
</feature>
<dbReference type="Gene3D" id="3.60.21.10">
    <property type="match status" value="1"/>
</dbReference>
<evidence type="ECO:0000256" key="1">
    <source>
        <dbReference type="ARBA" id="ARBA00022729"/>
    </source>
</evidence>
<feature type="compositionally biased region" description="Basic residues" evidence="2">
    <location>
        <begin position="116"/>
        <end position="132"/>
    </location>
</feature>
<protein>
    <recommendedName>
        <fullName evidence="3">Purple acid phosphatase C-terminal domain-containing protein</fullName>
    </recommendedName>
</protein>
<dbReference type="InterPro" id="IPR039331">
    <property type="entry name" value="PAPs-like"/>
</dbReference>
<gene>
    <name evidence="4" type="ORF">Ddye_019803</name>
</gene>
<evidence type="ECO:0000259" key="3">
    <source>
        <dbReference type="Pfam" id="PF14008"/>
    </source>
</evidence>
<organism evidence="4 5">
    <name type="scientific">Dipteronia dyeriana</name>
    <dbReference type="NCBI Taxonomy" id="168575"/>
    <lineage>
        <taxon>Eukaryota</taxon>
        <taxon>Viridiplantae</taxon>
        <taxon>Streptophyta</taxon>
        <taxon>Embryophyta</taxon>
        <taxon>Tracheophyta</taxon>
        <taxon>Spermatophyta</taxon>
        <taxon>Magnoliopsida</taxon>
        <taxon>eudicotyledons</taxon>
        <taxon>Gunneridae</taxon>
        <taxon>Pentapetalae</taxon>
        <taxon>rosids</taxon>
        <taxon>malvids</taxon>
        <taxon>Sapindales</taxon>
        <taxon>Sapindaceae</taxon>
        <taxon>Hippocastanoideae</taxon>
        <taxon>Acereae</taxon>
        <taxon>Dipteronia</taxon>
    </lineage>
</organism>
<evidence type="ECO:0000256" key="2">
    <source>
        <dbReference type="SAM" id="MobiDB-lite"/>
    </source>
</evidence>
<comment type="caution">
    <text evidence="4">The sequence shown here is derived from an EMBL/GenBank/DDBJ whole genome shotgun (WGS) entry which is preliminary data.</text>
</comment>
<dbReference type="Pfam" id="PF14008">
    <property type="entry name" value="Metallophos_C"/>
    <property type="match status" value="1"/>
</dbReference>
<dbReference type="PANTHER" id="PTHR22953:SF15">
    <property type="entry name" value="PURPLE ACID PHOSPHATASE 13"/>
    <property type="match status" value="1"/>
</dbReference>
<dbReference type="GO" id="GO:0003993">
    <property type="term" value="F:acid phosphatase activity"/>
    <property type="evidence" value="ECO:0007669"/>
    <property type="project" value="InterPro"/>
</dbReference>
<evidence type="ECO:0000313" key="4">
    <source>
        <dbReference type="EMBL" id="KAK2644608.1"/>
    </source>
</evidence>
<dbReference type="InterPro" id="IPR025733">
    <property type="entry name" value="PAPs_C"/>
</dbReference>
<dbReference type="PANTHER" id="PTHR22953">
    <property type="entry name" value="ACID PHOSPHATASE RELATED"/>
    <property type="match status" value="1"/>
</dbReference>
<keyword evidence="1" id="KW-0732">Signal</keyword>
<reference evidence="4" key="1">
    <citation type="journal article" date="2023" name="Plant J.">
        <title>Genome sequences and population genomics provide insights into the demographic history, inbreeding, and mutation load of two 'living fossil' tree species of Dipteronia.</title>
        <authorList>
            <person name="Feng Y."/>
            <person name="Comes H.P."/>
            <person name="Chen J."/>
            <person name="Zhu S."/>
            <person name="Lu R."/>
            <person name="Zhang X."/>
            <person name="Li P."/>
            <person name="Qiu J."/>
            <person name="Olsen K.M."/>
            <person name="Qiu Y."/>
        </authorList>
    </citation>
    <scope>NUCLEOTIDE SEQUENCE</scope>
    <source>
        <strain evidence="4">KIB01</strain>
    </source>
</reference>
<dbReference type="SUPFAM" id="SSF56300">
    <property type="entry name" value="Metallo-dependent phosphatases"/>
    <property type="match status" value="1"/>
</dbReference>